<evidence type="ECO:0000313" key="7">
    <source>
        <dbReference type="Proteomes" id="UP001075354"/>
    </source>
</evidence>
<feature type="transmembrane region" description="Helical" evidence="4">
    <location>
        <begin position="481"/>
        <end position="502"/>
    </location>
</feature>
<keyword evidence="3" id="KW-0808">Transferase</keyword>
<feature type="chain" id="PRO_5043686895" evidence="5">
    <location>
        <begin position="17"/>
        <end position="520"/>
    </location>
</feature>
<dbReference type="Gene3D" id="3.40.50.2000">
    <property type="entry name" value="Glycogen Phosphorylase B"/>
    <property type="match status" value="1"/>
</dbReference>
<evidence type="ECO:0000256" key="4">
    <source>
        <dbReference type="SAM" id="Phobius"/>
    </source>
</evidence>
<evidence type="ECO:0000256" key="5">
    <source>
        <dbReference type="SAM" id="SignalP"/>
    </source>
</evidence>
<accession>A0AAV7X5M5</accession>
<keyword evidence="4" id="KW-1133">Transmembrane helix</keyword>
<dbReference type="GO" id="GO:0008194">
    <property type="term" value="F:UDP-glycosyltransferase activity"/>
    <property type="evidence" value="ECO:0007669"/>
    <property type="project" value="InterPro"/>
</dbReference>
<comment type="similarity">
    <text evidence="1">Belongs to the UDP-glycosyltransferase family.</text>
</comment>
<evidence type="ECO:0000256" key="2">
    <source>
        <dbReference type="ARBA" id="ARBA00022676"/>
    </source>
</evidence>
<name>A0AAV7X5M5_9NEOP</name>
<reference evidence="6" key="1">
    <citation type="submission" date="2022-12" db="EMBL/GenBank/DDBJ databases">
        <title>Chromosome-level genome assembly of the bean flower thrips Megalurothrips usitatus.</title>
        <authorList>
            <person name="Ma L."/>
            <person name="Liu Q."/>
            <person name="Li H."/>
            <person name="Cai W."/>
        </authorList>
    </citation>
    <scope>NUCLEOTIDE SEQUENCE</scope>
    <source>
        <strain evidence="6">Cailab_2022a</strain>
    </source>
</reference>
<dbReference type="InterPro" id="IPR050271">
    <property type="entry name" value="UDP-glycosyltransferase"/>
</dbReference>
<dbReference type="FunFam" id="3.40.50.2000:FF:000021">
    <property type="entry name" value="UDP-glucuronosyltransferase"/>
    <property type="match status" value="1"/>
</dbReference>
<dbReference type="EMBL" id="JAPTSV010000015">
    <property type="protein sequence ID" value="KAJ1520340.1"/>
    <property type="molecule type" value="Genomic_DNA"/>
</dbReference>
<dbReference type="AlphaFoldDB" id="A0AAV7X5M5"/>
<keyword evidence="5" id="KW-0732">Signal</keyword>
<dbReference type="SUPFAM" id="SSF53756">
    <property type="entry name" value="UDP-Glycosyltransferase/glycogen phosphorylase"/>
    <property type="match status" value="1"/>
</dbReference>
<gene>
    <name evidence="6" type="ORF">ONE63_004538</name>
</gene>
<proteinExistence type="inferred from homology"/>
<dbReference type="PANTHER" id="PTHR48043">
    <property type="entry name" value="EG:EG0003.4 PROTEIN-RELATED"/>
    <property type="match status" value="1"/>
</dbReference>
<evidence type="ECO:0000256" key="3">
    <source>
        <dbReference type="ARBA" id="ARBA00022679"/>
    </source>
</evidence>
<comment type="caution">
    <text evidence="6">The sequence shown here is derived from an EMBL/GenBank/DDBJ whole genome shotgun (WGS) entry which is preliminary data.</text>
</comment>
<keyword evidence="2" id="KW-0328">Glycosyltransferase</keyword>
<dbReference type="PANTHER" id="PTHR48043:SF159">
    <property type="entry name" value="EG:EG0003.4 PROTEIN-RELATED"/>
    <property type="match status" value="1"/>
</dbReference>
<keyword evidence="4" id="KW-0472">Membrane</keyword>
<feature type="signal peptide" evidence="5">
    <location>
        <begin position="1"/>
        <end position="16"/>
    </location>
</feature>
<dbReference type="InterPro" id="IPR002213">
    <property type="entry name" value="UDP_glucos_trans"/>
</dbReference>
<keyword evidence="4" id="KW-0812">Transmembrane</keyword>
<evidence type="ECO:0000256" key="1">
    <source>
        <dbReference type="ARBA" id="ARBA00009995"/>
    </source>
</evidence>
<organism evidence="6 7">
    <name type="scientific">Megalurothrips usitatus</name>
    <name type="common">bean blossom thrips</name>
    <dbReference type="NCBI Taxonomy" id="439358"/>
    <lineage>
        <taxon>Eukaryota</taxon>
        <taxon>Metazoa</taxon>
        <taxon>Ecdysozoa</taxon>
        <taxon>Arthropoda</taxon>
        <taxon>Hexapoda</taxon>
        <taxon>Insecta</taxon>
        <taxon>Pterygota</taxon>
        <taxon>Neoptera</taxon>
        <taxon>Paraneoptera</taxon>
        <taxon>Thysanoptera</taxon>
        <taxon>Terebrantia</taxon>
        <taxon>Thripoidea</taxon>
        <taxon>Thripidae</taxon>
        <taxon>Megalurothrips</taxon>
    </lineage>
</organism>
<keyword evidence="7" id="KW-1185">Reference proteome</keyword>
<dbReference type="Pfam" id="PF00201">
    <property type="entry name" value="UDPGT"/>
    <property type="match status" value="1"/>
</dbReference>
<protein>
    <submittedName>
        <fullName evidence="6">Uncharacterized protein</fullName>
    </submittedName>
</protein>
<dbReference type="CDD" id="cd03784">
    <property type="entry name" value="GT1_Gtf-like"/>
    <property type="match status" value="1"/>
</dbReference>
<dbReference type="Proteomes" id="UP001075354">
    <property type="component" value="Chromosome 15"/>
</dbReference>
<sequence length="520" mass="58145">MLCLWLLVTVLGGGSCLNVLLVSTVSSPSHSIWARAVSDGLLSRGHRVTELVVRAPATEHPNRTSFVVTGNVYAEEHGWDLDELSSELSWTEEVRLFYDFCRESTNFVLPSEALQDLAKHLREARDPYDVFVLDYFMQEPFLGVSASLIGRPPVVAMTAYNLPEDIMELMGSPYLPSVVPHHYYGVGSHGGEPSTFKERVVSVVRWILFKTYFNWVYKPEVEDVIAKTFPGSPPLAELQRDVAVALVNTVPALHGALPVVPGIVQVGGLHARPAKPLPDHVLRWVDAAAAPHGFVFMSFGTNIKSAFLAKDRRDAILRAFGRLKQRVLWKYEDDDIQDKLPANVHVAKWLPQNDILGHSNIRCFVSHNGALSTQEASYHGVPILGVPFMVDQHGYAEKVERMGLGRRVAYTNITEDSFYEALADVIDNPRYRENMRSVQRALLDQKETPLERAVWWIEFAARSGGAPHLRSPALRLRWYELWMLDVLAAGALCAALAVWLTARAVRALLDKAGPRKDKQL</sequence>
<evidence type="ECO:0000313" key="6">
    <source>
        <dbReference type="EMBL" id="KAJ1520340.1"/>
    </source>
</evidence>